<evidence type="ECO:0000256" key="1">
    <source>
        <dbReference type="SAM" id="Phobius"/>
    </source>
</evidence>
<keyword evidence="1" id="KW-1133">Transmembrane helix</keyword>
<organism evidence="2 3">
    <name type="scientific">Panagrellus redivivus</name>
    <name type="common">Microworm</name>
    <dbReference type="NCBI Taxonomy" id="6233"/>
    <lineage>
        <taxon>Eukaryota</taxon>
        <taxon>Metazoa</taxon>
        <taxon>Ecdysozoa</taxon>
        <taxon>Nematoda</taxon>
        <taxon>Chromadorea</taxon>
        <taxon>Rhabditida</taxon>
        <taxon>Tylenchina</taxon>
        <taxon>Panagrolaimomorpha</taxon>
        <taxon>Panagrolaimoidea</taxon>
        <taxon>Panagrolaimidae</taxon>
        <taxon>Panagrellus</taxon>
    </lineage>
</organism>
<keyword evidence="2" id="KW-1185">Reference proteome</keyword>
<reference evidence="3" key="2">
    <citation type="submission" date="2020-10" db="UniProtKB">
        <authorList>
            <consortium name="WormBaseParasite"/>
        </authorList>
    </citation>
    <scope>IDENTIFICATION</scope>
</reference>
<dbReference type="Proteomes" id="UP000492821">
    <property type="component" value="Unassembled WGS sequence"/>
</dbReference>
<keyword evidence="1" id="KW-0812">Transmembrane</keyword>
<proteinExistence type="predicted"/>
<keyword evidence="1" id="KW-0472">Membrane</keyword>
<dbReference type="AlphaFoldDB" id="A0A7E4UT55"/>
<evidence type="ECO:0000313" key="3">
    <source>
        <dbReference type="WBParaSite" id="Pan_g12542.t1"/>
    </source>
</evidence>
<dbReference type="WBParaSite" id="Pan_g12542.t1">
    <property type="protein sequence ID" value="Pan_g12542.t1"/>
    <property type="gene ID" value="Pan_g12542"/>
</dbReference>
<feature type="transmembrane region" description="Helical" evidence="1">
    <location>
        <begin position="274"/>
        <end position="295"/>
    </location>
</feature>
<evidence type="ECO:0000313" key="2">
    <source>
        <dbReference type="Proteomes" id="UP000492821"/>
    </source>
</evidence>
<sequence length="304" mass="36296">MIANKSRHTKKLPPVRKKRVPVIDPINDLQIVWLNLQIDSQPYHKPKKIRDGPPVVYDKLYITDDETVYQWASKKLLLFRIFKLVYWLFRWFFDYNSFSPIWHSVLYVDDIVKQNRPIFVKDALIVHCQSIETFEKLIPYISGTYTRLMVHGGDINLDQLKRLLLPSVRKVEVTAYILLLESDEYDDAVQLVMRHVRGFRYAFKLESTWTLKSDVKAAVKDDRYLATNWRDRCHVIHWTRDWLNYFIFMGRFRWYSHCLFFPKTQRFLNPSDDVYVTLLKLGFLFLLIVLGRAALKSKPEKPSS</sequence>
<protein>
    <submittedName>
        <fullName evidence="3">KRR-R motif-containing protein 1</fullName>
    </submittedName>
</protein>
<accession>A0A7E4UT55</accession>
<reference evidence="2" key="1">
    <citation type="journal article" date="2013" name="Genetics">
        <title>The draft genome and transcriptome of Panagrellus redivivus are shaped by the harsh demands of a free-living lifestyle.</title>
        <authorList>
            <person name="Srinivasan J."/>
            <person name="Dillman A.R."/>
            <person name="Macchietto M.G."/>
            <person name="Heikkinen L."/>
            <person name="Lakso M."/>
            <person name="Fracchia K.M."/>
            <person name="Antoshechkin I."/>
            <person name="Mortazavi A."/>
            <person name="Wong G."/>
            <person name="Sternberg P.W."/>
        </authorList>
    </citation>
    <scope>NUCLEOTIDE SEQUENCE [LARGE SCALE GENOMIC DNA]</scope>
    <source>
        <strain evidence="2">MT8872</strain>
    </source>
</reference>
<name>A0A7E4UT55_PANRE</name>